<keyword evidence="1" id="KW-0472">Membrane</keyword>
<feature type="transmembrane region" description="Helical" evidence="1">
    <location>
        <begin position="22"/>
        <end position="39"/>
    </location>
</feature>
<gene>
    <name evidence="2" type="ORF">KF715C_ch21560</name>
</gene>
<sequence length="127" mass="13901">MAVLVVAELDLMAVAGVGWEAFSRYVDIALPAILALIWFRSVPVPALVARAGAVIASSTLFIYLTHFQFQSLADHVLRHPLFEVALALAGGVLVGYCWNTLLRLLFARRHKQNQAREADSARRATSA</sequence>
<dbReference type="EMBL" id="AP015029">
    <property type="protein sequence ID" value="BAW22729.1"/>
    <property type="molecule type" value="Genomic_DNA"/>
</dbReference>
<keyword evidence="1" id="KW-1133">Transmembrane helix</keyword>
<dbReference type="AlphaFoldDB" id="A0A1L7NB79"/>
<feature type="transmembrane region" description="Helical" evidence="1">
    <location>
        <begin position="46"/>
        <end position="64"/>
    </location>
</feature>
<protein>
    <submittedName>
        <fullName evidence="2">Amino acid adenylation domain-containing protein</fullName>
    </submittedName>
</protein>
<feature type="transmembrane region" description="Helical" evidence="1">
    <location>
        <begin position="84"/>
        <end position="106"/>
    </location>
</feature>
<name>A0A1L7NB79_PSEPU</name>
<keyword evidence="1" id="KW-0812">Transmembrane</keyword>
<dbReference type="Proteomes" id="UP000218731">
    <property type="component" value="Chromosome 1"/>
</dbReference>
<accession>A0A1L7NB79</accession>
<organism evidence="2 3">
    <name type="scientific">Pseudomonas putida</name>
    <name type="common">Arthrobacter siderocapsulatus</name>
    <dbReference type="NCBI Taxonomy" id="303"/>
    <lineage>
        <taxon>Bacteria</taxon>
        <taxon>Pseudomonadati</taxon>
        <taxon>Pseudomonadota</taxon>
        <taxon>Gammaproteobacteria</taxon>
        <taxon>Pseudomonadales</taxon>
        <taxon>Pseudomonadaceae</taxon>
        <taxon>Pseudomonas</taxon>
    </lineage>
</organism>
<proteinExistence type="predicted"/>
<evidence type="ECO:0000256" key="1">
    <source>
        <dbReference type="SAM" id="Phobius"/>
    </source>
</evidence>
<reference evidence="2 3" key="1">
    <citation type="submission" date="2015-11" db="EMBL/GenBank/DDBJ databases">
        <title>Complete genome sequencing of a biphenyl-degrading bacterium, Pseudomonas putida KF715 (=NBRC110667).</title>
        <authorList>
            <person name="Suenaga H."/>
            <person name="Fujihara N."/>
            <person name="Watanabe T."/>
            <person name="Hirose J."/>
            <person name="Kimura N."/>
            <person name="Yamazoe A."/>
            <person name="Hosoyama A."/>
            <person name="Shimodaira J."/>
            <person name="Furukawa K."/>
        </authorList>
    </citation>
    <scope>NUCLEOTIDE SEQUENCE [LARGE SCALE GENOMIC DNA]</scope>
    <source>
        <strain evidence="2 3">KF715</strain>
    </source>
</reference>
<evidence type="ECO:0000313" key="2">
    <source>
        <dbReference type="EMBL" id="BAW22729.1"/>
    </source>
</evidence>
<evidence type="ECO:0000313" key="3">
    <source>
        <dbReference type="Proteomes" id="UP000218731"/>
    </source>
</evidence>